<protein>
    <submittedName>
        <fullName evidence="1">Uncharacterized protein</fullName>
    </submittedName>
</protein>
<proteinExistence type="predicted"/>
<organism evidence="1 2">
    <name type="scientific">Cannabis sativa</name>
    <name type="common">Hemp</name>
    <name type="synonym">Marijuana</name>
    <dbReference type="NCBI Taxonomy" id="3483"/>
    <lineage>
        <taxon>Eukaryota</taxon>
        <taxon>Viridiplantae</taxon>
        <taxon>Streptophyta</taxon>
        <taxon>Embryophyta</taxon>
        <taxon>Tracheophyta</taxon>
        <taxon>Spermatophyta</taxon>
        <taxon>Magnoliopsida</taxon>
        <taxon>eudicotyledons</taxon>
        <taxon>Gunneridae</taxon>
        <taxon>Pentapetalae</taxon>
        <taxon>rosids</taxon>
        <taxon>fabids</taxon>
        <taxon>Rosales</taxon>
        <taxon>Cannabaceae</taxon>
        <taxon>Cannabis</taxon>
    </lineage>
</organism>
<dbReference type="Gramene" id="evm.model.02.1291">
    <property type="protein sequence ID" value="cds.evm.model.02.1291"/>
    <property type="gene ID" value="evm.TU.02.1291"/>
</dbReference>
<evidence type="ECO:0000313" key="1">
    <source>
        <dbReference type="EnsemblPlants" id="cds.evm.model.02.1291"/>
    </source>
</evidence>
<accession>A0A803NT23</accession>
<dbReference type="Proteomes" id="UP000596661">
    <property type="component" value="Chromosome 2"/>
</dbReference>
<reference evidence="1" key="2">
    <citation type="submission" date="2021-03" db="UniProtKB">
        <authorList>
            <consortium name="EnsemblPlants"/>
        </authorList>
    </citation>
    <scope>IDENTIFICATION</scope>
</reference>
<dbReference type="EMBL" id="UZAU01000173">
    <property type="status" value="NOT_ANNOTATED_CDS"/>
    <property type="molecule type" value="Genomic_DNA"/>
</dbReference>
<dbReference type="EnsemblPlants" id="evm.model.02.1291">
    <property type="protein sequence ID" value="cds.evm.model.02.1291"/>
    <property type="gene ID" value="evm.TU.02.1291"/>
</dbReference>
<dbReference type="AlphaFoldDB" id="A0A803NT23"/>
<reference evidence="1" key="1">
    <citation type="submission" date="2018-11" db="EMBL/GenBank/DDBJ databases">
        <authorList>
            <person name="Grassa J C."/>
        </authorList>
    </citation>
    <scope>NUCLEOTIDE SEQUENCE [LARGE SCALE GENOMIC DNA]</scope>
</reference>
<keyword evidence="2" id="KW-1185">Reference proteome</keyword>
<evidence type="ECO:0000313" key="2">
    <source>
        <dbReference type="Proteomes" id="UP000596661"/>
    </source>
</evidence>
<sequence>MELLKCGLRRSIGDGTQVKAFKDPWLSRPRFIQVDLLVEWSMESQFATKGENVYLAYVPFGFTSSNTTYLPESSVGVWSVLRRCAHGPMQEILRLLFDRLSCEAFELMMTTLWWLWYDRNSILFGNKQSRLDIILDLASNHMTELKEYDRREPSFGIEPYKPSEKLNYSMDATSS</sequence>
<name>A0A803NT23_CANSA</name>